<dbReference type="AlphaFoldDB" id="U5D6M3"/>
<dbReference type="GO" id="GO:0003700">
    <property type="term" value="F:DNA-binding transcription factor activity"/>
    <property type="evidence" value="ECO:0000318"/>
    <property type="project" value="GO_Central"/>
</dbReference>
<dbReference type="Pfam" id="PF22995">
    <property type="entry name" value="C2CH-3rd_BIRD-IDD"/>
    <property type="match status" value="1"/>
</dbReference>
<evidence type="ECO:0000259" key="9">
    <source>
        <dbReference type="PROSITE" id="PS50157"/>
    </source>
</evidence>
<dbReference type="SMART" id="SM00355">
    <property type="entry name" value="ZnF_C2H2"/>
    <property type="match status" value="3"/>
</dbReference>
<accession>U5D6M3</accession>
<keyword evidence="1" id="KW-0479">Metal-binding</keyword>
<dbReference type="InterPro" id="IPR036236">
    <property type="entry name" value="Znf_C2H2_sf"/>
</dbReference>
<keyword evidence="4" id="KW-0862">Zinc</keyword>
<dbReference type="Proteomes" id="UP000017836">
    <property type="component" value="Unassembled WGS sequence"/>
</dbReference>
<name>U5D6M3_AMBTC</name>
<feature type="region of interest" description="Disordered" evidence="8">
    <location>
        <begin position="230"/>
        <end position="252"/>
    </location>
</feature>
<dbReference type="Pfam" id="PF22992">
    <property type="entry name" value="C2CH-4th_BIRD-IDD"/>
    <property type="match status" value="1"/>
</dbReference>
<sequence>MAAGSPLLGCFEEDQSSLASKNHLNTSSANSSSSAGNNPAQKRKRNHPNAEVIRLSPEELLATNRFVCEVCEKGFQREQNLQLHRRGHNLPWKLKAKSTKEARKKVYPCPEPTCVHHDDSRALGDLTGIKKHYCRKHGEKKFKCEKCSKKYAVLSDWKAHTKTCGTREYKCDCGTIFSRRDCFLSHRAFCDALAQETSKVPIALNTTGSNLYNSLGLGLSNVGSSISSLLDQNPNGGNNPQIQGLGRNGAPQSFESLISPSNQAFFPSSTIQTSFNENSQNNGLLQNRSPSNSSNGFLQFPQNNTSPSSINMFVPSIFSNGPSNGYYTSDSFNYTTQSDVSSMFSSNFMSDPLGSSVSSLLSQRILGESLFPHMSATSLLQKAEEMGGTSSRIGVSFPPKNANFISGSSGIQTVANLSSGSETMIQKFTDFSSGSEAIQKVTNYSSGKDGFQKVANFSPGSEGIQSAANFSSAAEGFQKVLNFGGGNEGIQKVPNFNGGGQGLQKVSNLSGGSEGLGEQLENNQSHLLELIESFTNGSSSIFGGISGGLMTPPANFGGGYAMGNDEQDSGIGAYSEPNFSTLEQTVQADLHLTLAGDILTRDFLGIGGVATSFQSAISDGLNMASLEAEVKPGMFRGEKLGVRENWNHV</sequence>
<dbReference type="HOGENOM" id="CLU_014578_3_0_1"/>
<keyword evidence="3 7" id="KW-0863">Zinc-finger</keyword>
<protein>
    <recommendedName>
        <fullName evidence="9">C2H2-type domain-containing protein</fullName>
    </recommendedName>
</protein>
<keyword evidence="5" id="KW-0805">Transcription regulation</keyword>
<dbReference type="GO" id="GO:0008270">
    <property type="term" value="F:zinc ion binding"/>
    <property type="evidence" value="ECO:0007669"/>
    <property type="project" value="UniProtKB-KW"/>
</dbReference>
<dbReference type="FunFam" id="3.30.160.60:FF:000554">
    <property type="entry name" value="protein indeterminate-domain 12-like"/>
    <property type="match status" value="1"/>
</dbReference>
<keyword evidence="6" id="KW-0804">Transcription</keyword>
<feature type="region of interest" description="Disordered" evidence="8">
    <location>
        <begin position="18"/>
        <end position="50"/>
    </location>
</feature>
<organism evidence="10 11">
    <name type="scientific">Amborella trichopoda</name>
    <dbReference type="NCBI Taxonomy" id="13333"/>
    <lineage>
        <taxon>Eukaryota</taxon>
        <taxon>Viridiplantae</taxon>
        <taxon>Streptophyta</taxon>
        <taxon>Embryophyta</taxon>
        <taxon>Tracheophyta</taxon>
        <taxon>Spermatophyta</taxon>
        <taxon>Magnoliopsida</taxon>
        <taxon>Amborellales</taxon>
        <taxon>Amborellaceae</taxon>
        <taxon>Amborella</taxon>
    </lineage>
</organism>
<evidence type="ECO:0000313" key="11">
    <source>
        <dbReference type="Proteomes" id="UP000017836"/>
    </source>
</evidence>
<dbReference type="EMBL" id="KI392384">
    <property type="protein sequence ID" value="ERN17042.1"/>
    <property type="molecule type" value="Genomic_DNA"/>
</dbReference>
<dbReference type="InterPro" id="IPR013087">
    <property type="entry name" value="Znf_C2H2_type"/>
</dbReference>
<feature type="region of interest" description="Disordered" evidence="8">
    <location>
        <begin position="276"/>
        <end position="301"/>
    </location>
</feature>
<dbReference type="InterPro" id="IPR055187">
    <property type="entry name" value="C2CH-3rd_BIRD-IDD"/>
</dbReference>
<dbReference type="InterPro" id="IPR031140">
    <property type="entry name" value="IDD1-16"/>
</dbReference>
<evidence type="ECO:0000256" key="5">
    <source>
        <dbReference type="ARBA" id="ARBA00023015"/>
    </source>
</evidence>
<evidence type="ECO:0000256" key="8">
    <source>
        <dbReference type="SAM" id="MobiDB-lite"/>
    </source>
</evidence>
<dbReference type="eggNOG" id="KOG1721">
    <property type="taxonomic scope" value="Eukaryota"/>
</dbReference>
<evidence type="ECO:0000256" key="7">
    <source>
        <dbReference type="PROSITE-ProRule" id="PRU00042"/>
    </source>
</evidence>
<keyword evidence="11" id="KW-1185">Reference proteome</keyword>
<dbReference type="PANTHER" id="PTHR10593:SF214">
    <property type="entry name" value="PROTEIN INDETERMINATE-DOMAIN 5, CHLOROPLASTIC"/>
    <property type="match status" value="1"/>
</dbReference>
<dbReference type="STRING" id="13333.U5D6M3"/>
<dbReference type="InterPro" id="IPR055186">
    <property type="entry name" value="C2H2-2nd_BIRD-IDD"/>
</dbReference>
<evidence type="ECO:0000256" key="2">
    <source>
        <dbReference type="ARBA" id="ARBA00022737"/>
    </source>
</evidence>
<gene>
    <name evidence="10" type="ORF">AMTR_s00044p00035820</name>
</gene>
<dbReference type="Pfam" id="PF22996">
    <property type="entry name" value="C2H2-2nd_BIRD-IDD"/>
    <property type="match status" value="1"/>
</dbReference>
<evidence type="ECO:0000256" key="6">
    <source>
        <dbReference type="ARBA" id="ARBA00023163"/>
    </source>
</evidence>
<keyword evidence="2" id="KW-0677">Repeat</keyword>
<evidence type="ECO:0000313" key="10">
    <source>
        <dbReference type="EMBL" id="ERN17042.1"/>
    </source>
</evidence>
<dbReference type="Gene3D" id="3.30.160.60">
    <property type="entry name" value="Classic Zinc Finger"/>
    <property type="match status" value="2"/>
</dbReference>
<dbReference type="PROSITE" id="PS00028">
    <property type="entry name" value="ZINC_FINGER_C2H2_1"/>
    <property type="match status" value="1"/>
</dbReference>
<dbReference type="SUPFAM" id="SSF57667">
    <property type="entry name" value="beta-beta-alpha zinc fingers"/>
    <property type="match status" value="1"/>
</dbReference>
<dbReference type="PANTHER" id="PTHR10593">
    <property type="entry name" value="SERINE/THREONINE-PROTEIN KINASE RIO"/>
    <property type="match status" value="1"/>
</dbReference>
<dbReference type="GO" id="GO:0005634">
    <property type="term" value="C:nucleus"/>
    <property type="evidence" value="ECO:0000318"/>
    <property type="project" value="GO_Central"/>
</dbReference>
<evidence type="ECO:0000256" key="3">
    <source>
        <dbReference type="ARBA" id="ARBA00022771"/>
    </source>
</evidence>
<dbReference type="Gramene" id="ERN17042">
    <property type="protein sequence ID" value="ERN17042"/>
    <property type="gene ID" value="AMTR_s00044p00035820"/>
</dbReference>
<reference evidence="11" key="1">
    <citation type="journal article" date="2013" name="Science">
        <title>The Amborella genome and the evolution of flowering plants.</title>
        <authorList>
            <consortium name="Amborella Genome Project"/>
        </authorList>
    </citation>
    <scope>NUCLEOTIDE SEQUENCE [LARGE SCALE GENOMIC DNA]</scope>
</reference>
<feature type="domain" description="C2H2-type" evidence="9">
    <location>
        <begin position="66"/>
        <end position="88"/>
    </location>
</feature>
<evidence type="ECO:0000256" key="4">
    <source>
        <dbReference type="ARBA" id="ARBA00022833"/>
    </source>
</evidence>
<dbReference type="InterPro" id="IPR055185">
    <property type="entry name" value="C2CH-4th_BIRD-IDD"/>
</dbReference>
<dbReference type="FunFam" id="3.30.160.60:FF:000131">
    <property type="entry name" value="protein indeterminate-domain 5, chloroplastic-like"/>
    <property type="match status" value="1"/>
</dbReference>
<proteinExistence type="predicted"/>
<feature type="compositionally biased region" description="Low complexity" evidence="8">
    <location>
        <begin position="230"/>
        <end position="245"/>
    </location>
</feature>
<evidence type="ECO:0000256" key="1">
    <source>
        <dbReference type="ARBA" id="ARBA00022723"/>
    </source>
</evidence>
<dbReference type="PROSITE" id="PS50157">
    <property type="entry name" value="ZINC_FINGER_C2H2_2"/>
    <property type="match status" value="1"/>
</dbReference>
<feature type="compositionally biased region" description="Low complexity" evidence="8">
    <location>
        <begin position="27"/>
        <end position="40"/>
    </location>
</feature>